<protein>
    <submittedName>
        <fullName evidence="2">Uncharacterized protein</fullName>
    </submittedName>
</protein>
<reference evidence="2 3" key="1">
    <citation type="journal article" date="2018" name="Front. Microbiol.">
        <title>Genome-Based Analysis Reveals the Taxonomy and Diversity of the Family Idiomarinaceae.</title>
        <authorList>
            <person name="Liu Y."/>
            <person name="Lai Q."/>
            <person name="Shao Z."/>
        </authorList>
    </citation>
    <scope>NUCLEOTIDE SEQUENCE [LARGE SCALE GENOMIC DNA]</scope>
    <source>
        <strain evidence="2 3">GBSy1</strain>
    </source>
</reference>
<proteinExistence type="predicted"/>
<dbReference type="EMBL" id="PIPN01000006">
    <property type="protein sequence ID" value="RUO28120.1"/>
    <property type="molecule type" value="Genomic_DNA"/>
</dbReference>
<name>A0ABY0BVA9_9GAMM</name>
<evidence type="ECO:0000313" key="3">
    <source>
        <dbReference type="Proteomes" id="UP000287410"/>
    </source>
</evidence>
<accession>A0ABY0BVA9</accession>
<keyword evidence="3" id="KW-1185">Reference proteome</keyword>
<feature type="region of interest" description="Disordered" evidence="1">
    <location>
        <begin position="113"/>
        <end position="132"/>
    </location>
</feature>
<organism evidence="2 3">
    <name type="scientific">Aliidiomarina sedimenti</name>
    <dbReference type="NCBI Taxonomy" id="1933879"/>
    <lineage>
        <taxon>Bacteria</taxon>
        <taxon>Pseudomonadati</taxon>
        <taxon>Pseudomonadota</taxon>
        <taxon>Gammaproteobacteria</taxon>
        <taxon>Alteromonadales</taxon>
        <taxon>Idiomarinaceae</taxon>
        <taxon>Aliidiomarina</taxon>
    </lineage>
</organism>
<evidence type="ECO:0000313" key="2">
    <source>
        <dbReference type="EMBL" id="RUO28120.1"/>
    </source>
</evidence>
<sequence length="147" mass="16463">MKVIVGTVSVLVIVVLSVFIFNRQQGPWSLIAEQLAVAESGQMIEIENDQLFISHFSFFTDSDSLCRVYSVGGDGSMNEQLACFDPEQGWLTFIEFQRVRAERDDEFEITQHASGSRTVNQKMGELGAGPTLSLEEERNALRQLQAE</sequence>
<dbReference type="Proteomes" id="UP000287410">
    <property type="component" value="Unassembled WGS sequence"/>
</dbReference>
<dbReference type="RefSeq" id="WP_126790126.1">
    <property type="nucleotide sequence ID" value="NZ_PIPN01000006.1"/>
</dbReference>
<comment type="caution">
    <text evidence="2">The sequence shown here is derived from an EMBL/GenBank/DDBJ whole genome shotgun (WGS) entry which is preliminary data.</text>
</comment>
<evidence type="ECO:0000256" key="1">
    <source>
        <dbReference type="SAM" id="MobiDB-lite"/>
    </source>
</evidence>
<gene>
    <name evidence="2" type="ORF">CWE12_12935</name>
</gene>